<dbReference type="PANTHER" id="PTHR37799:SF1">
    <property type="entry name" value="SMALL RIBOSOMAL SUBUNIT PROTEIN MS23"/>
    <property type="match status" value="1"/>
</dbReference>
<evidence type="ECO:0000256" key="3">
    <source>
        <dbReference type="ARBA" id="ARBA00022980"/>
    </source>
</evidence>
<evidence type="ECO:0000313" key="9">
    <source>
        <dbReference type="Proteomes" id="UP000054350"/>
    </source>
</evidence>
<dbReference type="EMBL" id="GG745328">
    <property type="protein sequence ID" value="KNE54933.1"/>
    <property type="molecule type" value="Genomic_DNA"/>
</dbReference>
<keyword evidence="3" id="KW-0689">Ribosomal protein</keyword>
<evidence type="ECO:0000256" key="1">
    <source>
        <dbReference type="ARBA" id="ARBA00004173"/>
    </source>
</evidence>
<evidence type="ECO:0000256" key="2">
    <source>
        <dbReference type="ARBA" id="ARBA00009864"/>
    </source>
</evidence>
<accession>A0A0L0RX64</accession>
<evidence type="ECO:0000256" key="4">
    <source>
        <dbReference type="ARBA" id="ARBA00023128"/>
    </source>
</evidence>
<evidence type="ECO:0000256" key="5">
    <source>
        <dbReference type="ARBA" id="ARBA00023274"/>
    </source>
</evidence>
<keyword evidence="9" id="KW-1185">Reference proteome</keyword>
<keyword evidence="4" id="KW-0496">Mitochondrion</keyword>
<dbReference type="GO" id="GO:0005763">
    <property type="term" value="C:mitochondrial small ribosomal subunit"/>
    <property type="evidence" value="ECO:0007669"/>
    <property type="project" value="InterPro"/>
</dbReference>
<sequence>MPKAVPVFQNVLRAYQHKLIDRLPAWHGAMRLVPPTAPLPRAVCQTNVAGRQPFEAKLKGDKLVHYETQIASLFTPATKRSSNATKHLRTKRLRPQPIVYPEDRLRERFYRDHPFELVRPQTLVETVPQPADYSKPLHLRQNLSGEDVIQYQLYLVSQGLTINEAYDQAVREFRSIRLQEEAEERVRANAAKKTKAAKLDKNGSLPPMTSDLELRTFYPENYPAWLEEEGTLIKNSEHYILRQQTMKAQAEQL</sequence>
<gene>
    <name evidence="8" type="ORF">AMAG_00876</name>
</gene>
<dbReference type="InterPro" id="IPR016939">
    <property type="entry name" value="Ribosomal_mS23_fun"/>
</dbReference>
<dbReference type="STRING" id="578462.A0A0L0RX64"/>
<keyword evidence="5" id="KW-0687">Ribonucleoprotein</keyword>
<reference evidence="8 9" key="1">
    <citation type="submission" date="2009-11" db="EMBL/GenBank/DDBJ databases">
        <title>Annotation of Allomyces macrogynus ATCC 38327.</title>
        <authorList>
            <consortium name="The Broad Institute Genome Sequencing Platform"/>
            <person name="Russ C."/>
            <person name="Cuomo C."/>
            <person name="Burger G."/>
            <person name="Gray M.W."/>
            <person name="Holland P.W.H."/>
            <person name="King N."/>
            <person name="Lang F.B.F."/>
            <person name="Roger A.J."/>
            <person name="Ruiz-Trillo I."/>
            <person name="Young S.K."/>
            <person name="Zeng Q."/>
            <person name="Gargeya S."/>
            <person name="Fitzgerald M."/>
            <person name="Haas B."/>
            <person name="Abouelleil A."/>
            <person name="Alvarado L."/>
            <person name="Arachchi H.M."/>
            <person name="Berlin A."/>
            <person name="Chapman S.B."/>
            <person name="Gearin G."/>
            <person name="Goldberg J."/>
            <person name="Griggs A."/>
            <person name="Gujja S."/>
            <person name="Hansen M."/>
            <person name="Heiman D."/>
            <person name="Howarth C."/>
            <person name="Larimer J."/>
            <person name="Lui A."/>
            <person name="MacDonald P.J.P."/>
            <person name="McCowen C."/>
            <person name="Montmayeur A."/>
            <person name="Murphy C."/>
            <person name="Neiman D."/>
            <person name="Pearson M."/>
            <person name="Priest M."/>
            <person name="Roberts A."/>
            <person name="Saif S."/>
            <person name="Shea T."/>
            <person name="Sisk P."/>
            <person name="Stolte C."/>
            <person name="Sykes S."/>
            <person name="Wortman J."/>
            <person name="Nusbaum C."/>
            <person name="Birren B."/>
        </authorList>
    </citation>
    <scope>NUCLEOTIDE SEQUENCE [LARGE SCALE GENOMIC DNA]</scope>
    <source>
        <strain evidence="8 9">ATCC 38327</strain>
    </source>
</reference>
<reference evidence="9" key="2">
    <citation type="submission" date="2009-11" db="EMBL/GenBank/DDBJ databases">
        <title>The Genome Sequence of Allomyces macrogynus strain ATCC 38327.</title>
        <authorList>
            <consortium name="The Broad Institute Genome Sequencing Platform"/>
            <person name="Russ C."/>
            <person name="Cuomo C."/>
            <person name="Shea T."/>
            <person name="Young S.K."/>
            <person name="Zeng Q."/>
            <person name="Koehrsen M."/>
            <person name="Haas B."/>
            <person name="Borodovsky M."/>
            <person name="Guigo R."/>
            <person name="Alvarado L."/>
            <person name="Berlin A."/>
            <person name="Borenstein D."/>
            <person name="Chen Z."/>
            <person name="Engels R."/>
            <person name="Freedman E."/>
            <person name="Gellesch M."/>
            <person name="Goldberg J."/>
            <person name="Griggs A."/>
            <person name="Gujja S."/>
            <person name="Heiman D."/>
            <person name="Hepburn T."/>
            <person name="Howarth C."/>
            <person name="Jen D."/>
            <person name="Larson L."/>
            <person name="Lewis B."/>
            <person name="Mehta T."/>
            <person name="Park D."/>
            <person name="Pearson M."/>
            <person name="Roberts A."/>
            <person name="Saif S."/>
            <person name="Shenoy N."/>
            <person name="Sisk P."/>
            <person name="Stolte C."/>
            <person name="Sykes S."/>
            <person name="Walk T."/>
            <person name="White J."/>
            <person name="Yandava C."/>
            <person name="Burger G."/>
            <person name="Gray M.W."/>
            <person name="Holland P.W.H."/>
            <person name="King N."/>
            <person name="Lang F.B.F."/>
            <person name="Roger A.J."/>
            <person name="Ruiz-Trillo I."/>
            <person name="Lander E."/>
            <person name="Nusbaum C."/>
        </authorList>
    </citation>
    <scope>NUCLEOTIDE SEQUENCE [LARGE SCALE GENOMIC DNA]</scope>
    <source>
        <strain evidence="9">ATCC 38327</strain>
    </source>
</reference>
<dbReference type="VEuPathDB" id="FungiDB:AMAG_00876"/>
<dbReference type="OrthoDB" id="5542239at2759"/>
<dbReference type="AlphaFoldDB" id="A0A0L0RX64"/>
<evidence type="ECO:0000256" key="7">
    <source>
        <dbReference type="ARBA" id="ARBA00035421"/>
    </source>
</evidence>
<name>A0A0L0RX64_ALLM3</name>
<organism evidence="8 9">
    <name type="scientific">Allomyces macrogynus (strain ATCC 38327)</name>
    <name type="common">Allomyces javanicus var. macrogynus</name>
    <dbReference type="NCBI Taxonomy" id="578462"/>
    <lineage>
        <taxon>Eukaryota</taxon>
        <taxon>Fungi</taxon>
        <taxon>Fungi incertae sedis</taxon>
        <taxon>Blastocladiomycota</taxon>
        <taxon>Blastocladiomycetes</taxon>
        <taxon>Blastocladiales</taxon>
        <taxon>Blastocladiaceae</taxon>
        <taxon>Allomyces</taxon>
    </lineage>
</organism>
<dbReference type="PANTHER" id="PTHR37799">
    <property type="entry name" value="37S RIBOSOMAL PROTEIN S25, MITOCHONDRIAL"/>
    <property type="match status" value="1"/>
</dbReference>
<dbReference type="Proteomes" id="UP000054350">
    <property type="component" value="Unassembled WGS sequence"/>
</dbReference>
<dbReference type="eggNOG" id="ENOG502RZQQ">
    <property type="taxonomic scope" value="Eukaryota"/>
</dbReference>
<comment type="similarity">
    <text evidence="2">Belongs to the mitochondrion-specific ribosomal protein mS23 family.</text>
</comment>
<proteinExistence type="inferred from homology"/>
<protein>
    <recommendedName>
        <fullName evidence="6">Small ribosomal subunit protein mS23</fullName>
    </recommendedName>
    <alternativeName>
        <fullName evidence="7">37S ribosomal protein S25, mitochondrial</fullName>
    </alternativeName>
</protein>
<dbReference type="GO" id="GO:0003735">
    <property type="term" value="F:structural constituent of ribosome"/>
    <property type="evidence" value="ECO:0007669"/>
    <property type="project" value="InterPro"/>
</dbReference>
<evidence type="ECO:0000313" key="8">
    <source>
        <dbReference type="EMBL" id="KNE54933.1"/>
    </source>
</evidence>
<comment type="subcellular location">
    <subcellularLocation>
        <location evidence="1">Mitochondrion</location>
    </subcellularLocation>
</comment>
<evidence type="ECO:0000256" key="6">
    <source>
        <dbReference type="ARBA" id="ARBA00035137"/>
    </source>
</evidence>
<dbReference type="Pfam" id="PF13741">
    <property type="entry name" value="MRP-S25"/>
    <property type="match status" value="1"/>
</dbReference>